<reference evidence="1 2" key="1">
    <citation type="submission" date="2015-08" db="EMBL/GenBank/DDBJ databases">
        <title>Emmonsia species relationships and genome sequence.</title>
        <authorList>
            <person name="Cuomo C.A."/>
            <person name="Schwartz I.S."/>
            <person name="Kenyon C."/>
            <person name="De Hoog G.S."/>
            <person name="Govender N.P."/>
            <person name="Botha A."/>
            <person name="Moreno L."/>
            <person name="De Vries M."/>
            <person name="Munoz J.F."/>
            <person name="Stielow J.B."/>
        </authorList>
    </citation>
    <scope>NUCLEOTIDE SEQUENCE [LARGE SCALE GENOMIC DNA]</scope>
    <source>
        <strain evidence="1 2">EI222</strain>
    </source>
</reference>
<proteinExistence type="predicted"/>
<accession>A0A1J9QC11</accession>
<evidence type="ECO:0000313" key="1">
    <source>
        <dbReference type="EMBL" id="OJD25976.1"/>
    </source>
</evidence>
<dbReference type="VEuPathDB" id="FungiDB:ACJ73_02649"/>
<gene>
    <name evidence="1" type="ORF">ACJ73_02649</name>
</gene>
<keyword evidence="2" id="KW-1185">Reference proteome</keyword>
<protein>
    <submittedName>
        <fullName evidence="1">Uncharacterized protein</fullName>
    </submittedName>
</protein>
<dbReference type="Proteomes" id="UP000242791">
    <property type="component" value="Unassembled WGS sequence"/>
</dbReference>
<organism evidence="1 2">
    <name type="scientific">Blastomyces percursus</name>
    <dbReference type="NCBI Taxonomy" id="1658174"/>
    <lineage>
        <taxon>Eukaryota</taxon>
        <taxon>Fungi</taxon>
        <taxon>Dikarya</taxon>
        <taxon>Ascomycota</taxon>
        <taxon>Pezizomycotina</taxon>
        <taxon>Eurotiomycetes</taxon>
        <taxon>Eurotiomycetidae</taxon>
        <taxon>Onygenales</taxon>
        <taxon>Ajellomycetaceae</taxon>
        <taxon>Blastomyces</taxon>
    </lineage>
</organism>
<name>A0A1J9QC11_9EURO</name>
<evidence type="ECO:0000313" key="2">
    <source>
        <dbReference type="Proteomes" id="UP000242791"/>
    </source>
</evidence>
<sequence>MAKEKRRRPERKRAELAFLTKGCDEVAEDIAEELTLFSRSDLSLHASTTKPLKIFRYWLLWYLLDKFSVSECKLIWTFSSCVVSQRSPSCNLGP</sequence>
<dbReference type="EMBL" id="LGTZ01000290">
    <property type="protein sequence ID" value="OJD25976.1"/>
    <property type="molecule type" value="Genomic_DNA"/>
</dbReference>
<dbReference type="OrthoDB" id="10443284at2759"/>
<comment type="caution">
    <text evidence="1">The sequence shown here is derived from an EMBL/GenBank/DDBJ whole genome shotgun (WGS) entry which is preliminary data.</text>
</comment>
<dbReference type="AlphaFoldDB" id="A0A1J9QC11"/>